<proteinExistence type="predicted"/>
<evidence type="ECO:0000313" key="3">
    <source>
        <dbReference type="Proteomes" id="UP001152888"/>
    </source>
</evidence>
<feature type="region of interest" description="Disordered" evidence="1">
    <location>
        <begin position="107"/>
        <end position="134"/>
    </location>
</feature>
<organism evidence="2 3">
    <name type="scientific">Acanthoscelides obtectus</name>
    <name type="common">Bean weevil</name>
    <name type="synonym">Bruchus obtectus</name>
    <dbReference type="NCBI Taxonomy" id="200917"/>
    <lineage>
        <taxon>Eukaryota</taxon>
        <taxon>Metazoa</taxon>
        <taxon>Ecdysozoa</taxon>
        <taxon>Arthropoda</taxon>
        <taxon>Hexapoda</taxon>
        <taxon>Insecta</taxon>
        <taxon>Pterygota</taxon>
        <taxon>Neoptera</taxon>
        <taxon>Endopterygota</taxon>
        <taxon>Coleoptera</taxon>
        <taxon>Polyphaga</taxon>
        <taxon>Cucujiformia</taxon>
        <taxon>Chrysomeloidea</taxon>
        <taxon>Chrysomelidae</taxon>
        <taxon>Bruchinae</taxon>
        <taxon>Bruchini</taxon>
        <taxon>Acanthoscelides</taxon>
    </lineage>
</organism>
<evidence type="ECO:0000313" key="2">
    <source>
        <dbReference type="EMBL" id="CAH1998496.1"/>
    </source>
</evidence>
<protein>
    <submittedName>
        <fullName evidence="2">Uncharacterized protein</fullName>
    </submittedName>
</protein>
<evidence type="ECO:0000256" key="1">
    <source>
        <dbReference type="SAM" id="MobiDB-lite"/>
    </source>
</evidence>
<name>A0A9P0LT83_ACAOB</name>
<reference evidence="2" key="1">
    <citation type="submission" date="2022-03" db="EMBL/GenBank/DDBJ databases">
        <authorList>
            <person name="Sayadi A."/>
        </authorList>
    </citation>
    <scope>NUCLEOTIDE SEQUENCE</scope>
</reference>
<dbReference type="OrthoDB" id="6782709at2759"/>
<comment type="caution">
    <text evidence="2">The sequence shown here is derived from an EMBL/GenBank/DDBJ whole genome shotgun (WGS) entry which is preliminary data.</text>
</comment>
<dbReference type="AlphaFoldDB" id="A0A9P0LT83"/>
<dbReference type="Proteomes" id="UP001152888">
    <property type="component" value="Unassembled WGS sequence"/>
</dbReference>
<accession>A0A9P0LT83</accession>
<dbReference type="EMBL" id="CAKOFQ010007333">
    <property type="protein sequence ID" value="CAH1998496.1"/>
    <property type="molecule type" value="Genomic_DNA"/>
</dbReference>
<keyword evidence="3" id="KW-1185">Reference proteome</keyword>
<sequence>MAVSRVHIQFNVMVVRVWDRNCIDVPVMDITLHTLIVTAVASKVYSLPVPDPYYNNFVYPDEEFHAYDEDHIANRQADTENGSRSNVVEPPRRYGYRAFDLASEDTSHRRISVDNPTGSQARHDRGSVTHPSADSTKKYISIGTTFGGKVYQQHNPESREELLQSAQTRYYYYYPYFRVRRISRRRWSRPRHPLSNYEDSYDKFPTVA</sequence>
<gene>
    <name evidence="2" type="ORF">ACAOBT_LOCUS24425</name>
</gene>